<dbReference type="GeneID" id="25990430"/>
<gene>
    <name evidence="2" type="ORF">A1Q1_06918</name>
</gene>
<protein>
    <submittedName>
        <fullName evidence="2">Choline kinase</fullName>
    </submittedName>
</protein>
<dbReference type="Pfam" id="PF01633">
    <property type="entry name" value="Choline_kinase"/>
    <property type="match status" value="1"/>
</dbReference>
<keyword evidence="2" id="KW-0808">Transferase</keyword>
<dbReference type="GO" id="GO:0004103">
    <property type="term" value="F:choline kinase activity"/>
    <property type="evidence" value="ECO:0007669"/>
    <property type="project" value="TreeGrafter"/>
</dbReference>
<dbReference type="SUPFAM" id="SSF56112">
    <property type="entry name" value="Protein kinase-like (PK-like)"/>
    <property type="match status" value="1"/>
</dbReference>
<dbReference type="AlphaFoldDB" id="J6F964"/>
<dbReference type="InterPro" id="IPR011009">
    <property type="entry name" value="Kinase-like_dom_sf"/>
</dbReference>
<dbReference type="PANTHER" id="PTHR22603">
    <property type="entry name" value="CHOLINE/ETHANOALAMINE KINASE"/>
    <property type="match status" value="1"/>
</dbReference>
<reference evidence="2 3" key="1">
    <citation type="journal article" date="2012" name="Eukaryot. Cell">
        <title>Draft genome sequence of CBS 2479, the standard type strain of Trichosporon asahii.</title>
        <authorList>
            <person name="Yang R.Y."/>
            <person name="Li H.T."/>
            <person name="Zhu H."/>
            <person name="Zhou G.P."/>
            <person name="Wang M."/>
            <person name="Wang L."/>
        </authorList>
    </citation>
    <scope>NUCLEOTIDE SEQUENCE [LARGE SCALE GENOMIC DNA]</scope>
    <source>
        <strain evidence="3">ATCC 90039 / CBS 2479 / JCM 2466 / KCTC 7840 / NCYC 2677 / UAMH 7654</strain>
    </source>
</reference>
<comment type="similarity">
    <text evidence="1">Belongs to the choline/ethanolamine kinase family.</text>
</comment>
<dbReference type="Proteomes" id="UP000002748">
    <property type="component" value="Unassembled WGS sequence"/>
</dbReference>
<dbReference type="Gene3D" id="3.30.200.20">
    <property type="entry name" value="Phosphorylase Kinase, domain 1"/>
    <property type="match status" value="1"/>
</dbReference>
<dbReference type="EMBL" id="ALBS01000045">
    <property type="protein sequence ID" value="EJT51832.1"/>
    <property type="molecule type" value="Genomic_DNA"/>
</dbReference>
<comment type="caution">
    <text evidence="2">The sequence shown here is derived from an EMBL/GenBank/DDBJ whole genome shotgun (WGS) entry which is preliminary data.</text>
</comment>
<organism evidence="2 3">
    <name type="scientific">Trichosporon asahii var. asahii (strain ATCC 90039 / CBS 2479 / JCM 2466 / KCTC 7840 / NBRC 103889/ NCYC 2677 / UAMH 7654)</name>
    <name type="common">Yeast</name>
    <dbReference type="NCBI Taxonomy" id="1186058"/>
    <lineage>
        <taxon>Eukaryota</taxon>
        <taxon>Fungi</taxon>
        <taxon>Dikarya</taxon>
        <taxon>Basidiomycota</taxon>
        <taxon>Agaricomycotina</taxon>
        <taxon>Tremellomycetes</taxon>
        <taxon>Trichosporonales</taxon>
        <taxon>Trichosporonaceae</taxon>
        <taxon>Trichosporon</taxon>
    </lineage>
</organism>
<dbReference type="PANTHER" id="PTHR22603:SF93">
    <property type="entry name" value="RE24176P"/>
    <property type="match status" value="1"/>
</dbReference>
<dbReference type="VEuPathDB" id="FungiDB:A1Q1_06918"/>
<dbReference type="HOGENOM" id="CLU_012712_5_1_1"/>
<dbReference type="KEGG" id="tasa:A1Q1_06918"/>
<dbReference type="Gene3D" id="3.90.1200.10">
    <property type="match status" value="1"/>
</dbReference>
<dbReference type="GO" id="GO:0005737">
    <property type="term" value="C:cytoplasm"/>
    <property type="evidence" value="ECO:0007669"/>
    <property type="project" value="TreeGrafter"/>
</dbReference>
<accession>J6F964</accession>
<proteinExistence type="inferred from homology"/>
<evidence type="ECO:0000313" key="2">
    <source>
        <dbReference type="EMBL" id="EJT51832.1"/>
    </source>
</evidence>
<sequence>MWTHPKLTPSNIHLQKVSGALTNAVFFVTFNPRHEPTSPSMSPMLTPTMPAHDPDHPPILTEEDYPQTLLLRIYGPSSDQLISRDEELRILHTLSTQYGLGPKIYGTFLNGRVEQFFPSRALHAEELRVPRLSMGIARRMRELHSVDPVKLGFDHGREKQPMIWTSISQWMPAAEEMINSLTALGGTWEMLGEQIAFHRFREELEAYRRWVTSKTSNDKEVVFSHNDTQYGNLLLLDAELPKGVPDHHRLIVVDFEYASPNCRGYDIANHFHEWRANYHHPTLSHSLMPHGNYPTPEERERFYRAYLSVEMSQGEELLRDLADVDAAKVAQLEEETLRWSPASSAFWALWGIISAEEQVSGIASELQTGQPYTPDWDYLSYAIERFQMFRDDARRLGVFP</sequence>
<keyword evidence="2" id="KW-0418">Kinase</keyword>
<dbReference type="GO" id="GO:0006646">
    <property type="term" value="P:phosphatidylethanolamine biosynthetic process"/>
    <property type="evidence" value="ECO:0007669"/>
    <property type="project" value="TreeGrafter"/>
</dbReference>
<evidence type="ECO:0000313" key="3">
    <source>
        <dbReference type="Proteomes" id="UP000002748"/>
    </source>
</evidence>
<evidence type="ECO:0000256" key="1">
    <source>
        <dbReference type="ARBA" id="ARBA00038211"/>
    </source>
</evidence>
<dbReference type="CDD" id="cd05157">
    <property type="entry name" value="ETNK_euk"/>
    <property type="match status" value="1"/>
</dbReference>
<name>J6F964_TRIAS</name>
<dbReference type="RefSeq" id="XP_014182642.1">
    <property type="nucleotide sequence ID" value="XM_014327167.1"/>
</dbReference>
<dbReference type="OrthoDB" id="10267235at2759"/>
<dbReference type="GO" id="GO:0004305">
    <property type="term" value="F:ethanolamine kinase activity"/>
    <property type="evidence" value="ECO:0007669"/>
    <property type="project" value="TreeGrafter"/>
</dbReference>